<dbReference type="PANTHER" id="PTHR46093:SF18">
    <property type="entry name" value="FIBRONECTIN TYPE-III DOMAIN-CONTAINING PROTEIN"/>
    <property type="match status" value="1"/>
</dbReference>
<keyword evidence="6" id="KW-1185">Reference proteome</keyword>
<dbReference type="AlphaFoldDB" id="A0A9N9CN56"/>
<dbReference type="EMBL" id="CAJVPK010002176">
    <property type="protein sequence ID" value="CAG8607838.1"/>
    <property type="molecule type" value="Genomic_DNA"/>
</dbReference>
<reference evidence="5" key="1">
    <citation type="submission" date="2021-06" db="EMBL/GenBank/DDBJ databases">
        <authorList>
            <person name="Kallberg Y."/>
            <person name="Tangrot J."/>
            <person name="Rosling A."/>
        </authorList>
    </citation>
    <scope>NUCLEOTIDE SEQUENCE</scope>
    <source>
        <strain evidence="5">AZ414A</strain>
    </source>
</reference>
<dbReference type="SUPFAM" id="SSF117281">
    <property type="entry name" value="Kelch motif"/>
    <property type="match status" value="1"/>
</dbReference>
<organism evidence="5 6">
    <name type="scientific">Diversispora eburnea</name>
    <dbReference type="NCBI Taxonomy" id="1213867"/>
    <lineage>
        <taxon>Eukaryota</taxon>
        <taxon>Fungi</taxon>
        <taxon>Fungi incertae sedis</taxon>
        <taxon>Mucoromycota</taxon>
        <taxon>Glomeromycotina</taxon>
        <taxon>Glomeromycetes</taxon>
        <taxon>Diversisporales</taxon>
        <taxon>Diversisporaceae</taxon>
        <taxon>Diversispora</taxon>
    </lineage>
</organism>
<feature type="region of interest" description="Disordered" evidence="3">
    <location>
        <begin position="279"/>
        <end position="300"/>
    </location>
</feature>
<dbReference type="Proteomes" id="UP000789706">
    <property type="component" value="Unassembled WGS sequence"/>
</dbReference>
<feature type="transmembrane region" description="Helical" evidence="4">
    <location>
        <begin position="308"/>
        <end position="333"/>
    </location>
</feature>
<keyword evidence="4" id="KW-1133">Transmembrane helix</keyword>
<evidence type="ECO:0000313" key="6">
    <source>
        <dbReference type="Proteomes" id="UP000789706"/>
    </source>
</evidence>
<dbReference type="Pfam" id="PF24681">
    <property type="entry name" value="Kelch_KLHDC2_KLHL20_DRC7"/>
    <property type="match status" value="1"/>
</dbReference>
<comment type="caution">
    <text evidence="5">The sequence shown here is derived from an EMBL/GenBank/DDBJ whole genome shotgun (WGS) entry which is preliminary data.</text>
</comment>
<dbReference type="InterPro" id="IPR015915">
    <property type="entry name" value="Kelch-typ_b-propeller"/>
</dbReference>
<accession>A0A9N9CN56</accession>
<evidence type="ECO:0000256" key="4">
    <source>
        <dbReference type="SAM" id="Phobius"/>
    </source>
</evidence>
<keyword evidence="2" id="KW-0677">Repeat</keyword>
<gene>
    <name evidence="5" type="ORF">DEBURN_LOCUS9831</name>
</gene>
<evidence type="ECO:0000256" key="2">
    <source>
        <dbReference type="ARBA" id="ARBA00022737"/>
    </source>
</evidence>
<evidence type="ECO:0000313" key="5">
    <source>
        <dbReference type="EMBL" id="CAG8607838.1"/>
    </source>
</evidence>
<dbReference type="OrthoDB" id="432528at2759"/>
<keyword evidence="4" id="KW-0812">Transmembrane</keyword>
<protein>
    <submittedName>
        <fullName evidence="5">478_t:CDS:1</fullName>
    </submittedName>
</protein>
<keyword evidence="1" id="KW-0880">Kelch repeat</keyword>
<keyword evidence="4" id="KW-0472">Membrane</keyword>
<evidence type="ECO:0000256" key="1">
    <source>
        <dbReference type="ARBA" id="ARBA00022441"/>
    </source>
</evidence>
<proteinExistence type="predicted"/>
<name>A0A9N9CN56_9GLOM</name>
<sequence>MPDWQNGEVGPKVAYHTVSFGGSQNELLVIYGGESLEEYPPTNSLFYYDTATENWEIPIIVASKRRQEHTAVTRLNDPSIFIFGGISDTNDTKIQLNELFDLNISNGSWSTLSPDENTPSPRYHHTATILSDGKMYIIGGISGEDLVDISQIYVYDTYKSQWSVQNATGNPPLNRRDHAAVGTNDGKVIIHGGVDITFLNPYQDIGVLDTTNIPYKWLSINVEGSIPPGRYSHTATMVGTNMIIAFGLTVNDTSDANIYTLDTTTYKWVDEYQPNNLEYTSTTPPEVMKQSPEVKPTNTKKSSESTNIMIIVLICIGSMFILSIFLGITCYWYTHRTEKDNKFHSKSFLEPRPQYPIKNERTLTIDDSNQLISLPPIHPFTITDETQEMTLEDRVMGADIQTINRSLVPKATLHVVNPDKEQDDKGGG</sequence>
<dbReference type="PANTHER" id="PTHR46093">
    <property type="entry name" value="ACYL-COA-BINDING DOMAIN-CONTAINING PROTEIN 5"/>
    <property type="match status" value="1"/>
</dbReference>
<evidence type="ECO:0000256" key="3">
    <source>
        <dbReference type="SAM" id="MobiDB-lite"/>
    </source>
</evidence>
<dbReference type="Gene3D" id="2.120.10.80">
    <property type="entry name" value="Kelch-type beta propeller"/>
    <property type="match status" value="1"/>
</dbReference>